<reference evidence="5 6" key="1">
    <citation type="submission" date="2023-01" db="EMBL/GenBank/DDBJ databases">
        <authorList>
            <person name="Kreplak J."/>
        </authorList>
    </citation>
    <scope>NUCLEOTIDE SEQUENCE [LARGE SCALE GENOMIC DNA]</scope>
</reference>
<evidence type="ECO:0000259" key="4">
    <source>
        <dbReference type="Pfam" id="PF04927"/>
    </source>
</evidence>
<evidence type="ECO:0000256" key="3">
    <source>
        <dbReference type="SAM" id="MobiDB-lite"/>
    </source>
</evidence>
<feature type="domain" description="SMP" evidence="4">
    <location>
        <begin position="14"/>
        <end position="68"/>
    </location>
</feature>
<keyword evidence="6" id="KW-1185">Reference proteome</keyword>
<dbReference type="EMBL" id="OX451735">
    <property type="protein sequence ID" value="CAI8593236.1"/>
    <property type="molecule type" value="Genomic_DNA"/>
</dbReference>
<dbReference type="Pfam" id="PF04927">
    <property type="entry name" value="SMP"/>
    <property type="match status" value="1"/>
</dbReference>
<dbReference type="InterPro" id="IPR007011">
    <property type="entry name" value="LEA_SMP_dom"/>
</dbReference>
<name>A0AAV0Z604_VICFA</name>
<dbReference type="InterPro" id="IPR042971">
    <property type="entry name" value="LEA_SMP"/>
</dbReference>
<feature type="region of interest" description="Disordered" evidence="3">
    <location>
        <begin position="1"/>
        <end position="44"/>
    </location>
</feature>
<feature type="compositionally biased region" description="Polar residues" evidence="3">
    <location>
        <begin position="160"/>
        <end position="175"/>
    </location>
</feature>
<dbReference type="PANTHER" id="PTHR31174">
    <property type="entry name" value="SEED MATURATION FAMILY PROTEIN"/>
    <property type="match status" value="1"/>
</dbReference>
<accession>A0AAV0Z604</accession>
<feature type="compositionally biased region" description="Basic and acidic residues" evidence="3">
    <location>
        <begin position="1"/>
        <end position="15"/>
    </location>
</feature>
<feature type="region of interest" description="Disordered" evidence="3">
    <location>
        <begin position="150"/>
        <end position="211"/>
    </location>
</feature>
<sequence length="211" mass="22082">MSQEKPRRPEKEPIKYGDVFNVSGDLSSQPIAPRDAAAMQSAEDKTLGQTLKDGPASLMTSAAQKNEDAGFIGHNTATNIARNEGVAVSETCDSGKRVITETLGGQVLGKFVEDANASKGSTFEDEGDPNPLSAQAPKVGVAMDRDFISNQGGGVMNPVLNGNQNENKNAWSNDSMGKGVRNENPETISSVPGGMGASMATAAADRLKKNK</sequence>
<keyword evidence="2" id="KW-0677">Repeat</keyword>
<evidence type="ECO:0000256" key="2">
    <source>
        <dbReference type="ARBA" id="ARBA00022737"/>
    </source>
</evidence>
<dbReference type="Proteomes" id="UP001157006">
    <property type="component" value="Chromosome 1S"/>
</dbReference>
<evidence type="ECO:0000313" key="5">
    <source>
        <dbReference type="EMBL" id="CAI8593236.1"/>
    </source>
</evidence>
<proteinExistence type="inferred from homology"/>
<evidence type="ECO:0000256" key="1">
    <source>
        <dbReference type="ARBA" id="ARBA00010733"/>
    </source>
</evidence>
<comment type="similarity">
    <text evidence="1">Belongs to the LEA type SMP family.</text>
</comment>
<organism evidence="5 6">
    <name type="scientific">Vicia faba</name>
    <name type="common">Broad bean</name>
    <name type="synonym">Faba vulgaris</name>
    <dbReference type="NCBI Taxonomy" id="3906"/>
    <lineage>
        <taxon>Eukaryota</taxon>
        <taxon>Viridiplantae</taxon>
        <taxon>Streptophyta</taxon>
        <taxon>Embryophyta</taxon>
        <taxon>Tracheophyta</taxon>
        <taxon>Spermatophyta</taxon>
        <taxon>Magnoliopsida</taxon>
        <taxon>eudicotyledons</taxon>
        <taxon>Gunneridae</taxon>
        <taxon>Pentapetalae</taxon>
        <taxon>rosids</taxon>
        <taxon>fabids</taxon>
        <taxon>Fabales</taxon>
        <taxon>Fabaceae</taxon>
        <taxon>Papilionoideae</taxon>
        <taxon>50 kb inversion clade</taxon>
        <taxon>NPAAA clade</taxon>
        <taxon>Hologalegina</taxon>
        <taxon>IRL clade</taxon>
        <taxon>Fabeae</taxon>
        <taxon>Vicia</taxon>
    </lineage>
</organism>
<dbReference type="AlphaFoldDB" id="A0AAV0Z604"/>
<gene>
    <name evidence="5" type="ORF">VFH_I080960</name>
</gene>
<dbReference type="PANTHER" id="PTHR31174:SF31">
    <property type="entry name" value="LATE EMBRYOGENESIS ABUNDANT PROTEIN 3"/>
    <property type="match status" value="1"/>
</dbReference>
<evidence type="ECO:0000313" key="6">
    <source>
        <dbReference type="Proteomes" id="UP001157006"/>
    </source>
</evidence>
<protein>
    <recommendedName>
        <fullName evidence="4">SMP domain-containing protein</fullName>
    </recommendedName>
</protein>